<accession>A0AAV9SKP6</accession>
<dbReference type="AlphaFoldDB" id="A0AAV9SKP6"/>
<reference evidence="1 2" key="1">
    <citation type="submission" date="2021-06" db="EMBL/GenBank/DDBJ databases">
        <authorList>
            <person name="Palmer J.M."/>
        </authorList>
    </citation>
    <scope>NUCLEOTIDE SEQUENCE [LARGE SCALE GENOMIC DNA]</scope>
    <source>
        <strain evidence="1 2">MEX-2019</strain>
        <tissue evidence="1">Muscle</tissue>
    </source>
</reference>
<comment type="caution">
    <text evidence="1">The sequence shown here is derived from an EMBL/GenBank/DDBJ whole genome shotgun (WGS) entry which is preliminary data.</text>
</comment>
<evidence type="ECO:0000313" key="1">
    <source>
        <dbReference type="EMBL" id="KAK5621922.1"/>
    </source>
</evidence>
<protein>
    <submittedName>
        <fullName evidence="1">Uncharacterized protein</fullName>
    </submittedName>
</protein>
<keyword evidence="2" id="KW-1185">Reference proteome</keyword>
<evidence type="ECO:0000313" key="2">
    <source>
        <dbReference type="Proteomes" id="UP001311232"/>
    </source>
</evidence>
<sequence length="102" mass="11782">MVGIVERERMEKNTVSGLLEDLRVKKLIKEELKEELDMHSVVLTNLPVLTEFQILMIPKQRQRYVCYHFTQNHLELLFNSIRASGADITTPQPAGSRPFSTI</sequence>
<gene>
    <name evidence="1" type="ORF">CRENBAI_009180</name>
</gene>
<name>A0AAV9SKP6_9TELE</name>
<dbReference type="Proteomes" id="UP001311232">
    <property type="component" value="Unassembled WGS sequence"/>
</dbReference>
<organism evidence="1 2">
    <name type="scientific">Crenichthys baileyi</name>
    <name type="common">White River springfish</name>
    <dbReference type="NCBI Taxonomy" id="28760"/>
    <lineage>
        <taxon>Eukaryota</taxon>
        <taxon>Metazoa</taxon>
        <taxon>Chordata</taxon>
        <taxon>Craniata</taxon>
        <taxon>Vertebrata</taxon>
        <taxon>Euteleostomi</taxon>
        <taxon>Actinopterygii</taxon>
        <taxon>Neopterygii</taxon>
        <taxon>Teleostei</taxon>
        <taxon>Neoteleostei</taxon>
        <taxon>Acanthomorphata</taxon>
        <taxon>Ovalentaria</taxon>
        <taxon>Atherinomorphae</taxon>
        <taxon>Cyprinodontiformes</taxon>
        <taxon>Goodeidae</taxon>
        <taxon>Crenichthys</taxon>
    </lineage>
</organism>
<dbReference type="EMBL" id="JAHHUM010000290">
    <property type="protein sequence ID" value="KAK5621922.1"/>
    <property type="molecule type" value="Genomic_DNA"/>
</dbReference>
<proteinExistence type="predicted"/>